<dbReference type="OrthoDB" id="2185101at2"/>
<dbReference type="CDD" id="cd07067">
    <property type="entry name" value="HP_PGM_like"/>
    <property type="match status" value="1"/>
</dbReference>
<dbReference type="RefSeq" id="WP_062319496.1">
    <property type="nucleotide sequence ID" value="NZ_BJWJ01000001.1"/>
</dbReference>
<reference evidence="2 3" key="1">
    <citation type="submission" date="2016-10" db="EMBL/GenBank/DDBJ databases">
        <authorList>
            <person name="de Groot N.N."/>
        </authorList>
    </citation>
    <scope>NUCLEOTIDE SEQUENCE [LARGE SCALE GENOMIC DNA]</scope>
    <source>
        <strain evidence="2 3">DSM 17074</strain>
    </source>
</reference>
<sequence length="186" mass="21579">MKLFFIRHAEPDFSIHDDSMRPLTEKGQYDSKLLVKTFTGETIHAIYSSPYIRAIDTVQPLAISLGLKVQTVEDLRERKISDHWIDDFETYTRRQWEDFSYHLPEGESLMIVQKRNVAVIMDLIKHHSNETIVIGTHGTSLSTIIQYFEAGFGLANFLALKDRMPLVIEMTFKDSVYQGFKEVDYV</sequence>
<reference evidence="1 4" key="2">
    <citation type="submission" date="2019-07" db="EMBL/GenBank/DDBJ databases">
        <title>Whole genome shotgun sequence of Halolactibacillus miurensis NBRC 100873.</title>
        <authorList>
            <person name="Hosoyama A."/>
            <person name="Uohara A."/>
            <person name="Ohji S."/>
            <person name="Ichikawa N."/>
        </authorList>
    </citation>
    <scope>NUCLEOTIDE SEQUENCE [LARGE SCALE GENOMIC DNA]</scope>
    <source>
        <strain evidence="1 4">NBRC 100873</strain>
    </source>
</reference>
<dbReference type="InterPro" id="IPR013078">
    <property type="entry name" value="His_Pase_superF_clade-1"/>
</dbReference>
<dbReference type="PANTHER" id="PTHR48100">
    <property type="entry name" value="BROAD-SPECIFICITY PHOSPHATASE YOR283W-RELATED"/>
    <property type="match status" value="1"/>
</dbReference>
<keyword evidence="4" id="KW-1185">Reference proteome</keyword>
<dbReference type="EMBL" id="BJWJ01000001">
    <property type="protein sequence ID" value="GEM03104.1"/>
    <property type="molecule type" value="Genomic_DNA"/>
</dbReference>
<organism evidence="2 3">
    <name type="scientific">Halolactibacillus miurensis</name>
    <dbReference type="NCBI Taxonomy" id="306541"/>
    <lineage>
        <taxon>Bacteria</taxon>
        <taxon>Bacillati</taxon>
        <taxon>Bacillota</taxon>
        <taxon>Bacilli</taxon>
        <taxon>Bacillales</taxon>
        <taxon>Bacillaceae</taxon>
        <taxon>Halolactibacillus</taxon>
    </lineage>
</organism>
<evidence type="ECO:0000313" key="4">
    <source>
        <dbReference type="Proteomes" id="UP000321773"/>
    </source>
</evidence>
<dbReference type="PANTHER" id="PTHR48100:SF59">
    <property type="entry name" value="ADENOSYLCOBALAMIN_ALPHA-RIBAZOLE PHOSPHATASE"/>
    <property type="match status" value="1"/>
</dbReference>
<dbReference type="Gene3D" id="3.40.50.1240">
    <property type="entry name" value="Phosphoglycerate mutase-like"/>
    <property type="match status" value="1"/>
</dbReference>
<dbReference type="Proteomes" id="UP000321773">
    <property type="component" value="Unassembled WGS sequence"/>
</dbReference>
<evidence type="ECO:0000313" key="3">
    <source>
        <dbReference type="Proteomes" id="UP000199139"/>
    </source>
</evidence>
<gene>
    <name evidence="1" type="primary">yrgI</name>
    <name evidence="1" type="ORF">HMI01_00920</name>
    <name evidence="2" type="ORF">SAMN05421668_101216</name>
</gene>
<evidence type="ECO:0000313" key="1">
    <source>
        <dbReference type="EMBL" id="GEM03104.1"/>
    </source>
</evidence>
<accession>A0A1I6P5N1</accession>
<dbReference type="Pfam" id="PF00300">
    <property type="entry name" value="His_Phos_1"/>
    <property type="match status" value="1"/>
</dbReference>
<dbReference type="GO" id="GO:0005737">
    <property type="term" value="C:cytoplasm"/>
    <property type="evidence" value="ECO:0007669"/>
    <property type="project" value="TreeGrafter"/>
</dbReference>
<dbReference type="GO" id="GO:0016791">
    <property type="term" value="F:phosphatase activity"/>
    <property type="evidence" value="ECO:0007669"/>
    <property type="project" value="TreeGrafter"/>
</dbReference>
<dbReference type="EMBL" id="FPAI01000001">
    <property type="protein sequence ID" value="SFS35487.1"/>
    <property type="molecule type" value="Genomic_DNA"/>
</dbReference>
<dbReference type="STRING" id="306541.SAMN05421668_101216"/>
<dbReference type="InterPro" id="IPR029033">
    <property type="entry name" value="His_PPase_superfam"/>
</dbReference>
<dbReference type="SUPFAM" id="SSF53254">
    <property type="entry name" value="Phosphoglycerate mutase-like"/>
    <property type="match status" value="1"/>
</dbReference>
<protein>
    <submittedName>
        <fullName evidence="1 2">Phosphoglycerate mutase</fullName>
    </submittedName>
</protein>
<proteinExistence type="predicted"/>
<dbReference type="InterPro" id="IPR050275">
    <property type="entry name" value="PGM_Phosphatase"/>
</dbReference>
<dbReference type="AlphaFoldDB" id="A0A1I6P5N1"/>
<name>A0A1I6P5N1_9BACI</name>
<dbReference type="SMART" id="SM00855">
    <property type="entry name" value="PGAM"/>
    <property type="match status" value="1"/>
</dbReference>
<dbReference type="Proteomes" id="UP000199139">
    <property type="component" value="Unassembled WGS sequence"/>
</dbReference>
<evidence type="ECO:0000313" key="2">
    <source>
        <dbReference type="EMBL" id="SFS35487.1"/>
    </source>
</evidence>